<protein>
    <submittedName>
        <fullName evidence="5">GntR family transcriptional regulator</fullName>
    </submittedName>
</protein>
<dbReference type="InterPro" id="IPR036388">
    <property type="entry name" value="WH-like_DNA-bd_sf"/>
</dbReference>
<dbReference type="PANTHER" id="PTHR38445">
    <property type="entry name" value="HTH-TYPE TRANSCRIPTIONAL REPRESSOR YTRA"/>
    <property type="match status" value="1"/>
</dbReference>
<feature type="domain" description="HTH gntR-type" evidence="4">
    <location>
        <begin position="9"/>
        <end position="77"/>
    </location>
</feature>
<dbReference type="SUPFAM" id="SSF46785">
    <property type="entry name" value="Winged helix' DNA-binding domain"/>
    <property type="match status" value="1"/>
</dbReference>
<organism evidence="5 6">
    <name type="scientific">Filifactor villosus</name>
    <dbReference type="NCBI Taxonomy" id="29374"/>
    <lineage>
        <taxon>Bacteria</taxon>
        <taxon>Bacillati</taxon>
        <taxon>Bacillota</taxon>
        <taxon>Clostridia</taxon>
        <taxon>Peptostreptococcales</taxon>
        <taxon>Filifactoraceae</taxon>
        <taxon>Filifactor</taxon>
    </lineage>
</organism>
<keyword evidence="6" id="KW-1185">Reference proteome</keyword>
<keyword evidence="2" id="KW-0238">DNA-binding</keyword>
<gene>
    <name evidence="5" type="ORF">ACFO4R_07460</name>
</gene>
<dbReference type="RefSeq" id="WP_379788446.1">
    <property type="nucleotide sequence ID" value="NZ_JBHSHL010000025.1"/>
</dbReference>
<evidence type="ECO:0000313" key="6">
    <source>
        <dbReference type="Proteomes" id="UP001595916"/>
    </source>
</evidence>
<dbReference type="Proteomes" id="UP001595916">
    <property type="component" value="Unassembled WGS sequence"/>
</dbReference>
<evidence type="ECO:0000256" key="1">
    <source>
        <dbReference type="ARBA" id="ARBA00023015"/>
    </source>
</evidence>
<evidence type="ECO:0000259" key="4">
    <source>
        <dbReference type="PROSITE" id="PS50949"/>
    </source>
</evidence>
<proteinExistence type="predicted"/>
<dbReference type="Gene3D" id="1.10.10.10">
    <property type="entry name" value="Winged helix-like DNA-binding domain superfamily/Winged helix DNA-binding domain"/>
    <property type="match status" value="1"/>
</dbReference>
<evidence type="ECO:0000313" key="5">
    <source>
        <dbReference type="EMBL" id="MFC4804917.1"/>
    </source>
</evidence>
<reference evidence="6" key="1">
    <citation type="journal article" date="2019" name="Int. J. Syst. Evol. Microbiol.">
        <title>The Global Catalogue of Microorganisms (GCM) 10K type strain sequencing project: providing services to taxonomists for standard genome sequencing and annotation.</title>
        <authorList>
            <consortium name="The Broad Institute Genomics Platform"/>
            <consortium name="The Broad Institute Genome Sequencing Center for Infectious Disease"/>
            <person name="Wu L."/>
            <person name="Ma J."/>
        </authorList>
    </citation>
    <scope>NUCLEOTIDE SEQUENCE [LARGE SCALE GENOMIC DNA]</scope>
    <source>
        <strain evidence="6">CCUG 46385</strain>
    </source>
</reference>
<dbReference type="Pfam" id="PF00392">
    <property type="entry name" value="GntR"/>
    <property type="match status" value="1"/>
</dbReference>
<accession>A0ABV9QLH3</accession>
<keyword evidence="3" id="KW-0804">Transcription</keyword>
<name>A0ABV9QLH3_9FIRM</name>
<comment type="caution">
    <text evidence="5">The sequence shown here is derived from an EMBL/GenBank/DDBJ whole genome shotgun (WGS) entry which is preliminary data.</text>
</comment>
<dbReference type="InterPro" id="IPR000524">
    <property type="entry name" value="Tscrpt_reg_HTH_GntR"/>
</dbReference>
<sequence length="122" mass="14194">MTWVFDEKSPIYLQLMDYLKKQIMSGELQGGQKILSVRELAKLAGVNPNTMQKALSELEREKLIYSERTAGRFVTKDIELIEQKRKDLARKYMEDFITSLKELGYTKEQIRALLDDLFEGGK</sequence>
<evidence type="ECO:0000256" key="2">
    <source>
        <dbReference type="ARBA" id="ARBA00023125"/>
    </source>
</evidence>
<dbReference type="PROSITE" id="PS50949">
    <property type="entry name" value="HTH_GNTR"/>
    <property type="match status" value="1"/>
</dbReference>
<dbReference type="PANTHER" id="PTHR38445:SF6">
    <property type="entry name" value="GNTR-FAMILY TRANSCRIPTIONAL REGULATOR"/>
    <property type="match status" value="1"/>
</dbReference>
<keyword evidence="1" id="KW-0805">Transcription regulation</keyword>
<dbReference type="InterPro" id="IPR036390">
    <property type="entry name" value="WH_DNA-bd_sf"/>
</dbReference>
<dbReference type="SMART" id="SM00345">
    <property type="entry name" value="HTH_GNTR"/>
    <property type="match status" value="1"/>
</dbReference>
<dbReference type="EMBL" id="JBHSHL010000025">
    <property type="protein sequence ID" value="MFC4804917.1"/>
    <property type="molecule type" value="Genomic_DNA"/>
</dbReference>
<dbReference type="CDD" id="cd07377">
    <property type="entry name" value="WHTH_GntR"/>
    <property type="match status" value="1"/>
</dbReference>
<evidence type="ECO:0000256" key="3">
    <source>
        <dbReference type="ARBA" id="ARBA00023163"/>
    </source>
</evidence>